<proteinExistence type="predicted"/>
<comment type="caution">
    <text evidence="1">The sequence shown here is derived from an EMBL/GenBank/DDBJ whole genome shotgun (WGS) entry which is preliminary data.</text>
</comment>
<gene>
    <name evidence="1" type="ORF">LCGC14_0853860</name>
</gene>
<reference evidence="1" key="1">
    <citation type="journal article" date="2015" name="Nature">
        <title>Complex archaea that bridge the gap between prokaryotes and eukaryotes.</title>
        <authorList>
            <person name="Spang A."/>
            <person name="Saw J.H."/>
            <person name="Jorgensen S.L."/>
            <person name="Zaremba-Niedzwiedzka K."/>
            <person name="Martijn J."/>
            <person name="Lind A.E."/>
            <person name="van Eijk R."/>
            <person name="Schleper C."/>
            <person name="Guy L."/>
            <person name="Ettema T.J."/>
        </authorList>
    </citation>
    <scope>NUCLEOTIDE SEQUENCE</scope>
</reference>
<dbReference type="InterPro" id="IPR043129">
    <property type="entry name" value="ATPase_NBD"/>
</dbReference>
<evidence type="ECO:0008006" key="2">
    <source>
        <dbReference type="Google" id="ProtNLM"/>
    </source>
</evidence>
<protein>
    <recommendedName>
        <fullName evidence="2">Carbohydrate kinase FGGY N-terminal domain-containing protein</fullName>
    </recommendedName>
</protein>
<dbReference type="EMBL" id="LAZR01002559">
    <property type="protein sequence ID" value="KKN28477.1"/>
    <property type="molecule type" value="Genomic_DNA"/>
</dbReference>
<evidence type="ECO:0000313" key="1">
    <source>
        <dbReference type="EMBL" id="KKN28477.1"/>
    </source>
</evidence>
<dbReference type="SUPFAM" id="SSF53067">
    <property type="entry name" value="Actin-like ATPase domain"/>
    <property type="match status" value="1"/>
</dbReference>
<organism evidence="1">
    <name type="scientific">marine sediment metagenome</name>
    <dbReference type="NCBI Taxonomy" id="412755"/>
    <lineage>
        <taxon>unclassified sequences</taxon>
        <taxon>metagenomes</taxon>
        <taxon>ecological metagenomes</taxon>
    </lineage>
</organism>
<accession>A0A0F9PUP2</accession>
<sequence>MYVEYISVMLVAALDLGTTVCRTYIFDLTGTIIANDYHE</sequence>
<dbReference type="AlphaFoldDB" id="A0A0F9PUP2"/>
<name>A0A0F9PUP2_9ZZZZ</name>